<organism evidence="2 3">
    <name type="scientific">Bacillus bruguierae</name>
    <dbReference type="NCBI Taxonomy" id="3127667"/>
    <lineage>
        <taxon>Bacteria</taxon>
        <taxon>Bacillati</taxon>
        <taxon>Bacillota</taxon>
        <taxon>Bacilli</taxon>
        <taxon>Bacillales</taxon>
        <taxon>Bacillaceae</taxon>
        <taxon>Bacillus</taxon>
    </lineage>
</organism>
<dbReference type="EMBL" id="JBAWSX010000001">
    <property type="protein sequence ID" value="MEI4800384.1"/>
    <property type="molecule type" value="Genomic_DNA"/>
</dbReference>
<name>A0ABU8FCG1_9BACI</name>
<gene>
    <name evidence="2" type="ORF">WAZ07_03400</name>
</gene>
<dbReference type="RefSeq" id="WP_336471303.1">
    <property type="nucleotide sequence ID" value="NZ_JBAWSX010000001.1"/>
</dbReference>
<feature type="coiled-coil region" evidence="1">
    <location>
        <begin position="7"/>
        <end position="124"/>
    </location>
</feature>
<accession>A0ABU8FCG1</accession>
<proteinExistence type="predicted"/>
<sequence length="208" mass="24911">MEFKNVNHKAEILIAKYEGKREELQERLTALDGEIRYMQSQVEDDFQRAIMEGTKPNERLKTDLNNLHHEKEQVTNMLANFDNLLQNALESMREEVLAERQQVRDDIRNQEEELADQLKQAKLVYLQLVIKYHDVVRDGQVKLYDFREIEQRLGLKPIDLRDYRLLSRKHNDYYYKGFYPLIEDNEVDKAYYDGELTYLAEQYVKASN</sequence>
<evidence type="ECO:0000313" key="2">
    <source>
        <dbReference type="EMBL" id="MEI4800384.1"/>
    </source>
</evidence>
<evidence type="ECO:0000256" key="1">
    <source>
        <dbReference type="SAM" id="Coils"/>
    </source>
</evidence>
<keyword evidence="1" id="KW-0175">Coiled coil</keyword>
<comment type="caution">
    <text evidence="2">The sequence shown here is derived from an EMBL/GenBank/DDBJ whole genome shotgun (WGS) entry which is preliminary data.</text>
</comment>
<evidence type="ECO:0000313" key="3">
    <source>
        <dbReference type="Proteomes" id="UP001372526"/>
    </source>
</evidence>
<dbReference type="Proteomes" id="UP001372526">
    <property type="component" value="Unassembled WGS sequence"/>
</dbReference>
<protein>
    <submittedName>
        <fullName evidence="2">Uncharacterized protein</fullName>
    </submittedName>
</protein>
<reference evidence="2 3" key="1">
    <citation type="submission" date="2024-01" db="EMBL/GenBank/DDBJ databases">
        <title>Seven novel Bacillus-like species.</title>
        <authorList>
            <person name="Liu G."/>
        </authorList>
    </citation>
    <scope>NUCLEOTIDE SEQUENCE [LARGE SCALE GENOMIC DNA]</scope>
    <source>
        <strain evidence="2 3">FJAT-51639</strain>
    </source>
</reference>
<keyword evidence="3" id="KW-1185">Reference proteome</keyword>